<feature type="chain" id="PRO_5030554646" description="Protein kinase domain-containing protein" evidence="1">
    <location>
        <begin position="19"/>
        <end position="520"/>
    </location>
</feature>
<reference evidence="2" key="1">
    <citation type="submission" date="2021-01" db="EMBL/GenBank/DDBJ databases">
        <authorList>
            <person name="Corre E."/>
            <person name="Pelletier E."/>
            <person name="Niang G."/>
            <person name="Scheremetjew M."/>
            <person name="Finn R."/>
            <person name="Kale V."/>
            <person name="Holt S."/>
            <person name="Cochrane G."/>
            <person name="Meng A."/>
            <person name="Brown T."/>
            <person name="Cohen L."/>
        </authorList>
    </citation>
    <scope>NUCLEOTIDE SEQUENCE</scope>
    <source>
        <strain evidence="2">CCAP979/52</strain>
    </source>
</reference>
<dbReference type="SUPFAM" id="SSF56112">
    <property type="entry name" value="Protein kinase-like (PK-like)"/>
    <property type="match status" value="1"/>
</dbReference>
<gene>
    <name evidence="2" type="ORF">CCUR1050_LOCUS1396</name>
</gene>
<protein>
    <recommendedName>
        <fullName evidence="3">Protein kinase domain-containing protein</fullName>
    </recommendedName>
</protein>
<keyword evidence="1" id="KW-0732">Signal</keyword>
<proteinExistence type="predicted"/>
<evidence type="ECO:0008006" key="3">
    <source>
        <dbReference type="Google" id="ProtNLM"/>
    </source>
</evidence>
<organism evidence="2">
    <name type="scientific">Cryptomonas curvata</name>
    <dbReference type="NCBI Taxonomy" id="233186"/>
    <lineage>
        <taxon>Eukaryota</taxon>
        <taxon>Cryptophyceae</taxon>
        <taxon>Cryptomonadales</taxon>
        <taxon>Cryptomonadaceae</taxon>
        <taxon>Cryptomonas</taxon>
    </lineage>
</organism>
<sequence>MEGCVAIVLVFLATTTMSSTSLVSSFSPSLCNEGFVHDDSRGPLLLGTGFGSKPYQVLYDRWTKIQNTKQKLHFFSDEQANFARILLDQMRSCQESKLNKAVFSGFIANSLQQLIPTFDADGTRQNSMVVLHQTCVPDDSSWSVDISIMDGLKTQSSVHAMLEVRWKFEEEKFPQSQGSAYAPLFVNSGSCIHRWLPVFVLSKDHFQFGVAFDGINSRWAYSEICHFICPRRNFTPTSSDDVLSILQFAQFFAETAIYHLEFKNDVPEPHIVDKFGEVIILHPSVVFGRVLHGFSILGESKILKLYADLNSARAALAKQEAIQKILKYGNKAELKEGCDPRGMFAVLHEYCVSTPSITLEHVEELARQVDILHKEHFVHGDIRLPNIMFSEDQAVTLIDFEWSGRVGEAVFPAGARVSAFGPTARNFVRPGEAIHPLFDWMCLADLLDTMQLYAAAAAARKALVNTVIAEIKAQRNDGIDLFSLLHPGPQNLDLQFDLSTLGIPFYLKRRSACHHEQPGA</sequence>
<evidence type="ECO:0000256" key="1">
    <source>
        <dbReference type="SAM" id="SignalP"/>
    </source>
</evidence>
<feature type="signal peptide" evidence="1">
    <location>
        <begin position="1"/>
        <end position="18"/>
    </location>
</feature>
<dbReference type="AlphaFoldDB" id="A0A7S0QD41"/>
<evidence type="ECO:0000313" key="2">
    <source>
        <dbReference type="EMBL" id="CAD8623721.1"/>
    </source>
</evidence>
<name>A0A7S0QD41_9CRYP</name>
<dbReference type="Gene3D" id="1.10.510.10">
    <property type="entry name" value="Transferase(Phosphotransferase) domain 1"/>
    <property type="match status" value="1"/>
</dbReference>
<accession>A0A7S0QD41</accession>
<dbReference type="InterPro" id="IPR011009">
    <property type="entry name" value="Kinase-like_dom_sf"/>
</dbReference>
<dbReference type="EMBL" id="HBEZ01002400">
    <property type="protein sequence ID" value="CAD8623721.1"/>
    <property type="molecule type" value="Transcribed_RNA"/>
</dbReference>